<keyword evidence="1" id="KW-1185">Reference proteome</keyword>
<dbReference type="PANTHER" id="PTHR22954">
    <property type="entry name" value="RETROVIRAL PROTEASE-RELATED"/>
    <property type="match status" value="1"/>
</dbReference>
<sequence length="285" mass="31986">MTTDADKDSVINDPTQHINKKTRKFPEIKIPQFNCSQDSFDEFWAIFNQMVHLNQQFTPIEKFVYLTSHLTGRAANAIKGIKIIPQNYELALDIILKRFGNMDSNQTNIVQLIKSIEPANRSPESCRDEIIFEQFPVNIQEKLFLQIQTQKENADLNRHITQLPALITINKGHPIQTEGITGSAKSRVTQTSNAGRSALLRSDGAALRIGKFAGNSLIGVKSLRIHGTKVHKDKPATATWIFSITRRQLHLWTDFVRVTQASVILPSGLIIQPTIFGCSKSPTAE</sequence>
<evidence type="ECO:0000313" key="2">
    <source>
        <dbReference type="WBParaSite" id="Hba_00925"/>
    </source>
</evidence>
<name>A0A1I7W8F1_HETBA</name>
<dbReference type="AlphaFoldDB" id="A0A1I7W8F1"/>
<protein>
    <submittedName>
        <fullName evidence="2">Uncharacterized protein</fullName>
    </submittedName>
</protein>
<dbReference type="Pfam" id="PF03564">
    <property type="entry name" value="DUF1759"/>
    <property type="match status" value="1"/>
</dbReference>
<dbReference type="Proteomes" id="UP000095283">
    <property type="component" value="Unplaced"/>
</dbReference>
<organism evidence="1 2">
    <name type="scientific">Heterorhabditis bacteriophora</name>
    <name type="common">Entomopathogenic nematode worm</name>
    <dbReference type="NCBI Taxonomy" id="37862"/>
    <lineage>
        <taxon>Eukaryota</taxon>
        <taxon>Metazoa</taxon>
        <taxon>Ecdysozoa</taxon>
        <taxon>Nematoda</taxon>
        <taxon>Chromadorea</taxon>
        <taxon>Rhabditida</taxon>
        <taxon>Rhabditina</taxon>
        <taxon>Rhabditomorpha</taxon>
        <taxon>Strongyloidea</taxon>
        <taxon>Heterorhabditidae</taxon>
        <taxon>Heterorhabditis</taxon>
    </lineage>
</organism>
<dbReference type="InterPro" id="IPR005312">
    <property type="entry name" value="DUF1759"/>
</dbReference>
<dbReference type="PANTHER" id="PTHR22954:SF3">
    <property type="entry name" value="PROTEIN CBG08539"/>
    <property type="match status" value="1"/>
</dbReference>
<evidence type="ECO:0000313" key="1">
    <source>
        <dbReference type="Proteomes" id="UP000095283"/>
    </source>
</evidence>
<dbReference type="WBParaSite" id="Hba_00925">
    <property type="protein sequence ID" value="Hba_00925"/>
    <property type="gene ID" value="Hba_00925"/>
</dbReference>
<accession>A0A1I7W8F1</accession>
<reference evidence="2" key="1">
    <citation type="submission" date="2016-11" db="UniProtKB">
        <authorList>
            <consortium name="WormBaseParasite"/>
        </authorList>
    </citation>
    <scope>IDENTIFICATION</scope>
</reference>
<proteinExistence type="predicted"/>